<feature type="domain" description="THUMP" evidence="3">
    <location>
        <begin position="207"/>
        <end position="350"/>
    </location>
</feature>
<gene>
    <name evidence="5" type="ORF">AXG93_2338s1190</name>
    <name evidence="4" type="ORF">Mp_5g01950</name>
</gene>
<dbReference type="GO" id="GO:0003723">
    <property type="term" value="F:RNA binding"/>
    <property type="evidence" value="ECO:0007669"/>
    <property type="project" value="UniProtKB-UniRule"/>
</dbReference>
<dbReference type="InterPro" id="IPR040183">
    <property type="entry name" value="THUMPD1-like"/>
</dbReference>
<proteinExistence type="predicted"/>
<dbReference type="Proteomes" id="UP000077202">
    <property type="component" value="Unassembled WGS sequence"/>
</dbReference>
<dbReference type="CDD" id="cd11717">
    <property type="entry name" value="THUMP_THUMPD1_like"/>
    <property type="match status" value="1"/>
</dbReference>
<evidence type="ECO:0000313" key="7">
    <source>
        <dbReference type="Proteomes" id="UP001162541"/>
    </source>
</evidence>
<dbReference type="GO" id="GO:0006400">
    <property type="term" value="P:tRNA modification"/>
    <property type="evidence" value="ECO:0007669"/>
    <property type="project" value="InterPro"/>
</dbReference>
<sequence>MTTAEEETPRAMEPWEQHHAVINMPRYAYNAASILQKGNVGFLITCTFRREKSATKEALALLREFMKVTGPIIAVTPTPATNLTDVQTPPSVEQVNENSVKPQLSVGPSGTEEITGGAALTEDGRKITEIASGVGASPDELNQDVTDTLSTTKSTESGSEAEGLIRSEDAGDNKPTSVDNEFMLVKLATMGVILISASQESPRSVLSIATRIIKDVQGRSRPPPQWCHRMLPVQGTCSTNREEVQALVSRLVKDYLDNTSSVGEEPIHYAVAFNKRGAEGTKSDHNQTDNSTEAPTFDRGECIRVVTAAVHQVTSNVKVDLTSPEMVIIVELVPVAGAKSSLICAVSVLPGDLVTSKPKLTVKPLAPQSKKRKHH</sequence>
<dbReference type="EMBL" id="AP019870">
    <property type="protein sequence ID" value="BBN10222.1"/>
    <property type="molecule type" value="Genomic_DNA"/>
</dbReference>
<protein>
    <recommendedName>
        <fullName evidence="3">THUMP domain-containing protein</fullName>
    </recommendedName>
</protein>
<keyword evidence="6" id="KW-1185">Reference proteome</keyword>
<evidence type="ECO:0000313" key="5">
    <source>
        <dbReference type="EMBL" id="OAE20330.1"/>
    </source>
</evidence>
<dbReference type="EMBL" id="LVLJ01003635">
    <property type="protein sequence ID" value="OAE20330.1"/>
    <property type="molecule type" value="Genomic_DNA"/>
</dbReference>
<reference evidence="4" key="2">
    <citation type="journal article" date="2019" name="Curr. Biol.">
        <title>Chromatin organization in early land plants reveals an ancestral association between H3K27me3, transposons, and constitutive heterochromatin.</title>
        <authorList>
            <person name="Montgomery S.A."/>
            <person name="Tanizawa Y."/>
            <person name="Galik B."/>
            <person name="Wang N."/>
            <person name="Ito T."/>
            <person name="Mochizuki T."/>
            <person name="Akimcheva S."/>
            <person name="Bowman J."/>
            <person name="Cognat V."/>
            <person name="Drouard L."/>
            <person name="Ekker H."/>
            <person name="Houng S."/>
            <person name="Kohchi T."/>
            <person name="Lin S."/>
            <person name="Liu L.D."/>
            <person name="Nakamura Y."/>
            <person name="Valeeva L.R."/>
            <person name="Shakirov E.V."/>
            <person name="Shippen D.E."/>
            <person name="Wei W."/>
            <person name="Yagura M."/>
            <person name="Yamaoka S."/>
            <person name="Yamato K.T."/>
            <person name="Liu C."/>
            <person name="Berger F."/>
        </authorList>
    </citation>
    <scope>NUCLEOTIDE SEQUENCE [LARGE SCALE GENOMIC DNA]</scope>
    <source>
        <strain evidence="4">Tak-1</strain>
    </source>
</reference>
<organism evidence="5 6">
    <name type="scientific">Marchantia polymorpha subsp. ruderalis</name>
    <dbReference type="NCBI Taxonomy" id="1480154"/>
    <lineage>
        <taxon>Eukaryota</taxon>
        <taxon>Viridiplantae</taxon>
        <taxon>Streptophyta</taxon>
        <taxon>Embryophyta</taxon>
        <taxon>Marchantiophyta</taxon>
        <taxon>Marchantiopsida</taxon>
        <taxon>Marchantiidae</taxon>
        <taxon>Marchantiales</taxon>
        <taxon>Marchantiaceae</taxon>
        <taxon>Marchantia</taxon>
    </lineage>
</organism>
<reference evidence="5 6" key="1">
    <citation type="submission" date="2016-03" db="EMBL/GenBank/DDBJ databases">
        <title>Mechanisms controlling the formation of the plant cell surface in tip-growing cells are functionally conserved among land plants.</title>
        <authorList>
            <person name="Honkanen S."/>
            <person name="Jones V.A."/>
            <person name="Morieri G."/>
            <person name="Champion C."/>
            <person name="Hetherington A.J."/>
            <person name="Kelly S."/>
            <person name="Saint-Marcoux D."/>
            <person name="Proust H."/>
            <person name="Prescott H."/>
            <person name="Dolan L."/>
        </authorList>
    </citation>
    <scope>NUCLEOTIDE SEQUENCE [LARGE SCALE GENOMIC DNA]</scope>
    <source>
        <strain evidence="6">cv. Tak-1 and cv. Tak-2</strain>
        <tissue evidence="5">Whole gametophyte</tissue>
    </source>
</reference>
<dbReference type="PANTHER" id="PTHR13452">
    <property type="entry name" value="THUMP DOMAIN CONTAINING PROTEIN 1-RELATED"/>
    <property type="match status" value="1"/>
</dbReference>
<accession>A0A176VHI3</accession>
<dbReference type="InterPro" id="IPR004114">
    <property type="entry name" value="THUMP_dom"/>
</dbReference>
<evidence type="ECO:0000256" key="2">
    <source>
        <dbReference type="SAM" id="MobiDB-lite"/>
    </source>
</evidence>
<evidence type="ECO:0000313" key="6">
    <source>
        <dbReference type="Proteomes" id="UP000077202"/>
    </source>
</evidence>
<dbReference type="AlphaFoldDB" id="A0A176VHI3"/>
<keyword evidence="1" id="KW-0694">RNA-binding</keyword>
<feature type="region of interest" description="Disordered" evidence="2">
    <location>
        <begin position="131"/>
        <end position="177"/>
    </location>
</feature>
<name>A0A176VHI3_MARPO</name>
<reference evidence="7" key="3">
    <citation type="journal article" date="2020" name="Curr. Biol.">
        <title>Chromatin organization in early land plants reveals an ancestral association between H3K27me3, transposons, and constitutive heterochromatin.</title>
        <authorList>
            <person name="Montgomery S.A."/>
            <person name="Tanizawa Y."/>
            <person name="Galik B."/>
            <person name="Wang N."/>
            <person name="Ito T."/>
            <person name="Mochizuki T."/>
            <person name="Akimcheva S."/>
            <person name="Bowman J.L."/>
            <person name="Cognat V."/>
            <person name="Marechal-Drouard L."/>
            <person name="Ekker H."/>
            <person name="Hong S.F."/>
            <person name="Kohchi T."/>
            <person name="Lin S.S."/>
            <person name="Liu L.D."/>
            <person name="Nakamura Y."/>
            <person name="Valeeva L.R."/>
            <person name="Shakirov E.V."/>
            <person name="Shippen D.E."/>
            <person name="Wei W.L."/>
            <person name="Yagura M."/>
            <person name="Yamaoka S."/>
            <person name="Yamato K.T."/>
            <person name="Liu C."/>
            <person name="Berger F."/>
        </authorList>
    </citation>
    <scope>NUCLEOTIDE SEQUENCE [LARGE SCALE GENOMIC DNA]</scope>
    <source>
        <strain evidence="7">Tak-1</strain>
    </source>
</reference>
<dbReference type="SUPFAM" id="SSF143437">
    <property type="entry name" value="THUMP domain-like"/>
    <property type="match status" value="1"/>
</dbReference>
<evidence type="ECO:0000259" key="3">
    <source>
        <dbReference type="PROSITE" id="PS51165"/>
    </source>
</evidence>
<dbReference type="Proteomes" id="UP001162541">
    <property type="component" value="Chromosome 5"/>
</dbReference>
<dbReference type="PROSITE" id="PS51165">
    <property type="entry name" value="THUMP"/>
    <property type="match status" value="1"/>
</dbReference>
<dbReference type="Gene3D" id="3.30.2300.10">
    <property type="entry name" value="THUMP superfamily"/>
    <property type="match status" value="1"/>
</dbReference>
<dbReference type="Pfam" id="PF02926">
    <property type="entry name" value="THUMP"/>
    <property type="match status" value="1"/>
</dbReference>
<feature type="compositionally biased region" description="Basic and acidic residues" evidence="2">
    <location>
        <begin position="163"/>
        <end position="172"/>
    </location>
</feature>
<feature type="compositionally biased region" description="Polar residues" evidence="2">
    <location>
        <begin position="143"/>
        <end position="158"/>
    </location>
</feature>
<dbReference type="EMBL" id="AP019870">
    <property type="protein sequence ID" value="BBN10221.1"/>
    <property type="molecule type" value="Genomic_DNA"/>
</dbReference>
<evidence type="ECO:0000256" key="1">
    <source>
        <dbReference type="PROSITE-ProRule" id="PRU00529"/>
    </source>
</evidence>
<evidence type="ECO:0000313" key="4">
    <source>
        <dbReference type="EMBL" id="BBN10221.1"/>
    </source>
</evidence>
<dbReference type="PANTHER" id="PTHR13452:SF13">
    <property type="entry name" value="OS02G0672400 PROTEIN"/>
    <property type="match status" value="1"/>
</dbReference>